<organism evidence="7 8">
    <name type="scientific">Drosophila busckii</name>
    <name type="common">Fruit fly</name>
    <dbReference type="NCBI Taxonomy" id="30019"/>
    <lineage>
        <taxon>Eukaryota</taxon>
        <taxon>Metazoa</taxon>
        <taxon>Ecdysozoa</taxon>
        <taxon>Arthropoda</taxon>
        <taxon>Hexapoda</taxon>
        <taxon>Insecta</taxon>
        <taxon>Pterygota</taxon>
        <taxon>Neoptera</taxon>
        <taxon>Endopterygota</taxon>
        <taxon>Diptera</taxon>
        <taxon>Brachycera</taxon>
        <taxon>Muscomorpha</taxon>
        <taxon>Ephydroidea</taxon>
        <taxon>Drosophilidae</taxon>
        <taxon>Drosophila</taxon>
    </lineage>
</organism>
<dbReference type="PANTHER" id="PTHR13285">
    <property type="entry name" value="ACYLTRANSFERASE"/>
    <property type="match status" value="1"/>
</dbReference>
<keyword evidence="4 6" id="KW-0472">Membrane</keyword>
<keyword evidence="2 6" id="KW-0812">Transmembrane</keyword>
<keyword evidence="3 6" id="KW-1133">Transmembrane helix</keyword>
<protein>
    <submittedName>
        <fullName evidence="7">Rasp</fullName>
    </submittedName>
</protein>
<feature type="transmembrane region" description="Helical" evidence="6">
    <location>
        <begin position="110"/>
        <end position="129"/>
    </location>
</feature>
<dbReference type="InterPro" id="IPR051085">
    <property type="entry name" value="MB_O-acyltransferase"/>
</dbReference>
<dbReference type="InterPro" id="IPR004299">
    <property type="entry name" value="MBOAT_fam"/>
</dbReference>
<keyword evidence="8" id="KW-1185">Reference proteome</keyword>
<dbReference type="GO" id="GO:0016020">
    <property type="term" value="C:membrane"/>
    <property type="evidence" value="ECO:0007669"/>
    <property type="project" value="UniProtKB-SubCell"/>
</dbReference>
<evidence type="ECO:0000256" key="1">
    <source>
        <dbReference type="ARBA" id="ARBA00004141"/>
    </source>
</evidence>
<evidence type="ECO:0000313" key="8">
    <source>
        <dbReference type="Proteomes" id="UP000494163"/>
    </source>
</evidence>
<gene>
    <name evidence="7" type="ORF">Dbus_chr3Lg2230</name>
</gene>
<evidence type="ECO:0000256" key="6">
    <source>
        <dbReference type="SAM" id="Phobius"/>
    </source>
</evidence>
<proteinExistence type="inferred from homology"/>
<dbReference type="OrthoDB" id="420606at2759"/>
<dbReference type="PANTHER" id="PTHR13285:SF18">
    <property type="entry name" value="PROTEIN-CYSTEINE N-PALMITOYLTRANSFERASE RASP"/>
    <property type="match status" value="1"/>
</dbReference>
<comment type="similarity">
    <text evidence="5">Belongs to the membrane-bound acyltransferase family. HHAT subfamily.</text>
</comment>
<accession>A0A0M4EL81</accession>
<dbReference type="OMA" id="IHYMSRD"/>
<dbReference type="Proteomes" id="UP000494163">
    <property type="component" value="Chromosome 3L"/>
</dbReference>
<feature type="transmembrane region" description="Helical" evidence="6">
    <location>
        <begin position="413"/>
        <end position="434"/>
    </location>
</feature>
<feature type="transmembrane region" description="Helical" evidence="6">
    <location>
        <begin position="193"/>
        <end position="212"/>
    </location>
</feature>
<feature type="transmembrane region" description="Helical" evidence="6">
    <location>
        <begin position="163"/>
        <end position="181"/>
    </location>
</feature>
<dbReference type="STRING" id="30019.A0A0M4EL81"/>
<evidence type="ECO:0000313" key="7">
    <source>
        <dbReference type="EMBL" id="ALC45064.1"/>
    </source>
</evidence>
<comment type="subcellular location">
    <subcellularLocation>
        <location evidence="1">Membrane</location>
        <topology evidence="1">Multi-pass membrane protein</topology>
    </subcellularLocation>
</comment>
<evidence type="ECO:0000256" key="4">
    <source>
        <dbReference type="ARBA" id="ARBA00023136"/>
    </source>
</evidence>
<feature type="transmembrane region" description="Helical" evidence="6">
    <location>
        <begin position="12"/>
        <end position="32"/>
    </location>
</feature>
<reference evidence="7 8" key="1">
    <citation type="submission" date="2015-08" db="EMBL/GenBank/DDBJ databases">
        <title>Ancestral chromatin configuration constrains chromatin evolution on differentiating sex chromosomes in Drosophila.</title>
        <authorList>
            <person name="Zhou Q."/>
            <person name="Bachtrog D."/>
        </authorList>
    </citation>
    <scope>NUCLEOTIDE SEQUENCE [LARGE SCALE GENOMIC DNA]</scope>
    <source>
        <tissue evidence="7">Whole larvae</tissue>
    </source>
</reference>
<evidence type="ECO:0000256" key="5">
    <source>
        <dbReference type="ARBA" id="ARBA00038268"/>
    </source>
</evidence>
<feature type="transmembrane region" description="Helical" evidence="6">
    <location>
        <begin position="232"/>
        <end position="252"/>
    </location>
</feature>
<feature type="transmembrane region" description="Helical" evidence="6">
    <location>
        <begin position="371"/>
        <end position="392"/>
    </location>
</feature>
<feature type="transmembrane region" description="Helical" evidence="6">
    <location>
        <begin position="72"/>
        <end position="90"/>
    </location>
</feature>
<dbReference type="Pfam" id="PF03062">
    <property type="entry name" value="MBOAT"/>
    <property type="match status" value="1"/>
</dbReference>
<dbReference type="EMBL" id="CP012525">
    <property type="protein sequence ID" value="ALC45064.1"/>
    <property type="molecule type" value="Genomic_DNA"/>
</dbReference>
<name>A0A0M4EL81_DROBS</name>
<dbReference type="AlphaFoldDB" id="A0A0M4EL81"/>
<feature type="transmembrane region" description="Helical" evidence="6">
    <location>
        <begin position="259"/>
        <end position="278"/>
    </location>
</feature>
<sequence>MNLGLLHRCEVAIYFSVYILYIGVGLYQIYLLRDRIVSQARYGFTPGWPLLGRKRDNTNDDFANFRDYLGIYWPYFIIHLLVSSITKWKWPQLKQHGHVAVSALALLASLHWTSLSIFAAVLSSFYLAGKRRSKKVTWLLAISWLCFMDVVKNNDWWMRQVDFAETVMVVVSFGWSVLRGCSYCLTKSSTNNLVDFLGYMLYFPSLTTGPLISYERYRTKRETNGWPHLLQSLLRCAFWWLVVQVSFHYIYVPYMTKHVEVVGWIPSVFWCYAVGYFLGQFFNTYYMITYGMGVAFAEFDGIASPSKPRCIGRVHFYSDMWKYFDEGLYEFLFKHIYVEVCRKDSSVLLKLWGTTLTFIFVYFWHGCYTFVFIWSALNCICLIAEKFYKALIDMPAYQNWMHKHLGFGGTQRFNALLATQIFIPAAFSNVYFIGGLDIGNFLMRCAYLSGVGNYLALSFCTYCFFQCSEIVAESKNRQKVKEKLTEKQL</sequence>
<feature type="transmembrane region" description="Helical" evidence="6">
    <location>
        <begin position="454"/>
        <end position="472"/>
    </location>
</feature>
<evidence type="ECO:0000256" key="2">
    <source>
        <dbReference type="ARBA" id="ARBA00022692"/>
    </source>
</evidence>
<feature type="transmembrane region" description="Helical" evidence="6">
    <location>
        <begin position="347"/>
        <end position="365"/>
    </location>
</feature>
<evidence type="ECO:0000256" key="3">
    <source>
        <dbReference type="ARBA" id="ARBA00022989"/>
    </source>
</evidence>
<dbReference type="GO" id="GO:0016409">
    <property type="term" value="F:palmitoyltransferase activity"/>
    <property type="evidence" value="ECO:0007669"/>
    <property type="project" value="TreeGrafter"/>
</dbReference>
<dbReference type="GO" id="GO:0005783">
    <property type="term" value="C:endoplasmic reticulum"/>
    <property type="evidence" value="ECO:0007669"/>
    <property type="project" value="TreeGrafter"/>
</dbReference>